<name>A0AAV9CDM7_ACOCL</name>
<accession>A0AAV9CDM7</accession>
<evidence type="ECO:0000313" key="2">
    <source>
        <dbReference type="Proteomes" id="UP001180020"/>
    </source>
</evidence>
<reference evidence="1" key="2">
    <citation type="submission" date="2023-06" db="EMBL/GenBank/DDBJ databases">
        <authorList>
            <person name="Ma L."/>
            <person name="Liu K.-W."/>
            <person name="Li Z."/>
            <person name="Hsiao Y.-Y."/>
            <person name="Qi Y."/>
            <person name="Fu T."/>
            <person name="Tang G."/>
            <person name="Zhang D."/>
            <person name="Sun W.-H."/>
            <person name="Liu D.-K."/>
            <person name="Li Y."/>
            <person name="Chen G.-Z."/>
            <person name="Liu X.-D."/>
            <person name="Liao X.-Y."/>
            <person name="Jiang Y.-T."/>
            <person name="Yu X."/>
            <person name="Hao Y."/>
            <person name="Huang J."/>
            <person name="Zhao X.-W."/>
            <person name="Ke S."/>
            <person name="Chen Y.-Y."/>
            <person name="Wu W.-L."/>
            <person name="Hsu J.-L."/>
            <person name="Lin Y.-F."/>
            <person name="Huang M.-D."/>
            <person name="Li C.-Y."/>
            <person name="Huang L."/>
            <person name="Wang Z.-W."/>
            <person name="Zhao X."/>
            <person name="Zhong W.-Y."/>
            <person name="Peng D.-H."/>
            <person name="Ahmad S."/>
            <person name="Lan S."/>
            <person name="Zhang J.-S."/>
            <person name="Tsai W.-C."/>
            <person name="Van De Peer Y."/>
            <person name="Liu Z.-J."/>
        </authorList>
    </citation>
    <scope>NUCLEOTIDE SEQUENCE</scope>
    <source>
        <strain evidence="1">CP</strain>
        <tissue evidence="1">Leaves</tissue>
    </source>
</reference>
<organism evidence="1 2">
    <name type="scientific">Acorus calamus</name>
    <name type="common">Sweet flag</name>
    <dbReference type="NCBI Taxonomy" id="4465"/>
    <lineage>
        <taxon>Eukaryota</taxon>
        <taxon>Viridiplantae</taxon>
        <taxon>Streptophyta</taxon>
        <taxon>Embryophyta</taxon>
        <taxon>Tracheophyta</taxon>
        <taxon>Spermatophyta</taxon>
        <taxon>Magnoliopsida</taxon>
        <taxon>Liliopsida</taxon>
        <taxon>Acoraceae</taxon>
        <taxon>Acorus</taxon>
    </lineage>
</organism>
<comment type="caution">
    <text evidence="1">The sequence shown here is derived from an EMBL/GenBank/DDBJ whole genome shotgun (WGS) entry which is preliminary data.</text>
</comment>
<keyword evidence="2" id="KW-1185">Reference proteome</keyword>
<dbReference type="Proteomes" id="UP001180020">
    <property type="component" value="Unassembled WGS sequence"/>
</dbReference>
<sequence length="75" mass="8631">MWLLLKEATGFDPQSPSLQGLWKAEESATFLLDEISTFEALRLTERTDGELPMFKRRLSGITTKVRSQLEMEKVK</sequence>
<protein>
    <submittedName>
        <fullName evidence="1">Uncharacterized protein</fullName>
    </submittedName>
</protein>
<dbReference type="AlphaFoldDB" id="A0AAV9CDM7"/>
<reference evidence="1" key="1">
    <citation type="journal article" date="2023" name="Nat. Commun.">
        <title>Diploid and tetraploid genomes of Acorus and the evolution of monocots.</title>
        <authorList>
            <person name="Ma L."/>
            <person name="Liu K.W."/>
            <person name="Li Z."/>
            <person name="Hsiao Y.Y."/>
            <person name="Qi Y."/>
            <person name="Fu T."/>
            <person name="Tang G.D."/>
            <person name="Zhang D."/>
            <person name="Sun W.H."/>
            <person name="Liu D.K."/>
            <person name="Li Y."/>
            <person name="Chen G.Z."/>
            <person name="Liu X.D."/>
            <person name="Liao X.Y."/>
            <person name="Jiang Y.T."/>
            <person name="Yu X."/>
            <person name="Hao Y."/>
            <person name="Huang J."/>
            <person name="Zhao X.W."/>
            <person name="Ke S."/>
            <person name="Chen Y.Y."/>
            <person name="Wu W.L."/>
            <person name="Hsu J.L."/>
            <person name="Lin Y.F."/>
            <person name="Huang M.D."/>
            <person name="Li C.Y."/>
            <person name="Huang L."/>
            <person name="Wang Z.W."/>
            <person name="Zhao X."/>
            <person name="Zhong W.Y."/>
            <person name="Peng D.H."/>
            <person name="Ahmad S."/>
            <person name="Lan S."/>
            <person name="Zhang J.S."/>
            <person name="Tsai W.C."/>
            <person name="Van de Peer Y."/>
            <person name="Liu Z.J."/>
        </authorList>
    </citation>
    <scope>NUCLEOTIDE SEQUENCE</scope>
    <source>
        <strain evidence="1">CP</strain>
    </source>
</reference>
<dbReference type="EMBL" id="JAUJYO010000020">
    <property type="protein sequence ID" value="KAK1286961.1"/>
    <property type="molecule type" value="Genomic_DNA"/>
</dbReference>
<proteinExistence type="predicted"/>
<gene>
    <name evidence="1" type="ORF">QJS10_CPB20g00835</name>
</gene>
<evidence type="ECO:0000313" key="1">
    <source>
        <dbReference type="EMBL" id="KAK1286961.1"/>
    </source>
</evidence>